<protein>
    <submittedName>
        <fullName evidence="1">Uncharacterized protein</fullName>
    </submittedName>
</protein>
<dbReference type="Proteomes" id="UP000002729">
    <property type="component" value="Unassembled WGS sequence"/>
</dbReference>
<sequence length="186" mass="20665">MIRSDTLPNSVYDAKGMVDFCTWSCNGCYIYGGYNDGAAKHEDTDVQGWATVDEVNGGIHYDAPNAHSSQLYCVRIKAPWTPEPKEHPLARVDSESDPDDLFCTGKDGKKKMCLPCRNRENQGTILSGEPVAPLECDYQHWCGTPRPQLKHYETTLELAPKTPLVTFPTDLARLSPNLLTFLTLAS</sequence>
<reference evidence="1 2" key="1">
    <citation type="journal article" date="2011" name="Proc. Natl. Acad. Sci. U.S.A.">
        <title>Niche of harmful alga Aureococcus anophagefferens revealed through ecogenomics.</title>
        <authorList>
            <person name="Gobler C.J."/>
            <person name="Berry D.L."/>
            <person name="Dyhrman S.T."/>
            <person name="Wilhelm S.W."/>
            <person name="Salamov A."/>
            <person name="Lobanov A.V."/>
            <person name="Zhang Y."/>
            <person name="Collier J.L."/>
            <person name="Wurch L.L."/>
            <person name="Kustka A.B."/>
            <person name="Dill B.D."/>
            <person name="Shah M."/>
            <person name="VerBerkmoes N.C."/>
            <person name="Kuo A."/>
            <person name="Terry A."/>
            <person name="Pangilinan J."/>
            <person name="Lindquist E.A."/>
            <person name="Lucas S."/>
            <person name="Paulsen I.T."/>
            <person name="Hattenrath-Lehmann T.K."/>
            <person name="Talmage S.C."/>
            <person name="Walker E.A."/>
            <person name="Koch F."/>
            <person name="Burson A.M."/>
            <person name="Marcoval M.A."/>
            <person name="Tang Y.Z."/>
            <person name="Lecleir G.R."/>
            <person name="Coyne K.J."/>
            <person name="Berg G.M."/>
            <person name="Bertrand E.M."/>
            <person name="Saito M.A."/>
            <person name="Gladyshev V.N."/>
            <person name="Grigoriev I.V."/>
        </authorList>
    </citation>
    <scope>NUCLEOTIDE SEQUENCE [LARGE SCALE GENOMIC DNA]</scope>
    <source>
        <strain evidence="2">CCMP 1984</strain>
    </source>
</reference>
<keyword evidence="2" id="KW-1185">Reference proteome</keyword>
<dbReference type="AlphaFoldDB" id="F0YPP1"/>
<gene>
    <name evidence="1" type="ORF">AURANDRAFT_68449</name>
</gene>
<proteinExistence type="predicted"/>
<organism evidence="2">
    <name type="scientific">Aureococcus anophagefferens</name>
    <name type="common">Harmful bloom alga</name>
    <dbReference type="NCBI Taxonomy" id="44056"/>
    <lineage>
        <taxon>Eukaryota</taxon>
        <taxon>Sar</taxon>
        <taxon>Stramenopiles</taxon>
        <taxon>Ochrophyta</taxon>
        <taxon>Pelagophyceae</taxon>
        <taxon>Pelagomonadales</taxon>
        <taxon>Pelagomonadaceae</taxon>
        <taxon>Aureococcus</taxon>
    </lineage>
</organism>
<dbReference type="GeneID" id="20226808"/>
<evidence type="ECO:0000313" key="1">
    <source>
        <dbReference type="EMBL" id="EGB02916.1"/>
    </source>
</evidence>
<accession>F0YPP1</accession>
<evidence type="ECO:0000313" key="2">
    <source>
        <dbReference type="Proteomes" id="UP000002729"/>
    </source>
</evidence>
<dbReference type="RefSeq" id="XP_009042382.1">
    <property type="nucleotide sequence ID" value="XM_009044134.1"/>
</dbReference>
<dbReference type="EMBL" id="GL833255">
    <property type="protein sequence ID" value="EGB02916.1"/>
    <property type="molecule type" value="Genomic_DNA"/>
</dbReference>
<dbReference type="InParanoid" id="F0YPP1"/>
<dbReference type="KEGG" id="aaf:AURANDRAFT_68449"/>
<name>F0YPP1_AURAN</name>